<feature type="region of interest" description="Disordered" evidence="1">
    <location>
        <begin position="1"/>
        <end position="70"/>
    </location>
</feature>
<proteinExistence type="predicted"/>
<feature type="compositionally biased region" description="Basic and acidic residues" evidence="1">
    <location>
        <begin position="22"/>
        <end position="33"/>
    </location>
</feature>
<evidence type="ECO:0000313" key="2">
    <source>
        <dbReference type="EMBL" id="KAJ1217922.1"/>
    </source>
</evidence>
<evidence type="ECO:0000256" key="1">
    <source>
        <dbReference type="SAM" id="MobiDB-lite"/>
    </source>
</evidence>
<evidence type="ECO:0000313" key="3">
    <source>
        <dbReference type="Proteomes" id="UP001066276"/>
    </source>
</evidence>
<reference evidence="2" key="1">
    <citation type="journal article" date="2022" name="bioRxiv">
        <title>Sequencing and chromosome-scale assembly of the giantPleurodeles waltlgenome.</title>
        <authorList>
            <person name="Brown T."/>
            <person name="Elewa A."/>
            <person name="Iarovenko S."/>
            <person name="Subramanian E."/>
            <person name="Araus A.J."/>
            <person name="Petzold A."/>
            <person name="Susuki M."/>
            <person name="Suzuki K.-i.T."/>
            <person name="Hayashi T."/>
            <person name="Toyoda A."/>
            <person name="Oliveira C."/>
            <person name="Osipova E."/>
            <person name="Leigh N.D."/>
            <person name="Simon A."/>
            <person name="Yun M.H."/>
        </authorList>
    </citation>
    <scope>NUCLEOTIDE SEQUENCE</scope>
    <source>
        <strain evidence="2">20211129_DDA</strain>
        <tissue evidence="2">Liver</tissue>
    </source>
</reference>
<organism evidence="2 3">
    <name type="scientific">Pleurodeles waltl</name>
    <name type="common">Iberian ribbed newt</name>
    <dbReference type="NCBI Taxonomy" id="8319"/>
    <lineage>
        <taxon>Eukaryota</taxon>
        <taxon>Metazoa</taxon>
        <taxon>Chordata</taxon>
        <taxon>Craniata</taxon>
        <taxon>Vertebrata</taxon>
        <taxon>Euteleostomi</taxon>
        <taxon>Amphibia</taxon>
        <taxon>Batrachia</taxon>
        <taxon>Caudata</taxon>
        <taxon>Salamandroidea</taxon>
        <taxon>Salamandridae</taxon>
        <taxon>Pleurodelinae</taxon>
        <taxon>Pleurodeles</taxon>
    </lineage>
</organism>
<keyword evidence="3" id="KW-1185">Reference proteome</keyword>
<comment type="caution">
    <text evidence="2">The sequence shown here is derived from an EMBL/GenBank/DDBJ whole genome shotgun (WGS) entry which is preliminary data.</text>
</comment>
<dbReference type="AlphaFoldDB" id="A0AAV7WYY5"/>
<dbReference type="EMBL" id="JANPWB010000001">
    <property type="protein sequence ID" value="KAJ1217922.1"/>
    <property type="molecule type" value="Genomic_DNA"/>
</dbReference>
<gene>
    <name evidence="2" type="ORF">NDU88_005509</name>
</gene>
<sequence length="116" mass="12543">MRAFRAYLKDVPKRTGGVGMSSRKEEKRVRPDDVSGTDDSAETSRTLGALPEESEAQEAPSDNSATLMGKRGPLRLPLLQDAFYVPFYVAMEASAPGFLQFGLTTVGTAEDAIASW</sequence>
<name>A0AAV7WYY5_PLEWA</name>
<dbReference type="Proteomes" id="UP001066276">
    <property type="component" value="Chromosome 1_1"/>
</dbReference>
<protein>
    <submittedName>
        <fullName evidence="2">Uncharacterized protein</fullName>
    </submittedName>
</protein>
<accession>A0AAV7WYY5</accession>